<dbReference type="Proteomes" id="UP001341840">
    <property type="component" value="Unassembled WGS sequence"/>
</dbReference>
<reference evidence="1 2" key="1">
    <citation type="journal article" date="2023" name="Plants (Basel)">
        <title>Bridging the Gap: Combining Genomics and Transcriptomics Approaches to Understand Stylosanthes scabra, an Orphan Legume from the Brazilian Caatinga.</title>
        <authorList>
            <person name="Ferreira-Neto J.R.C."/>
            <person name="da Silva M.D."/>
            <person name="Binneck E."/>
            <person name="de Melo N.F."/>
            <person name="da Silva R.H."/>
            <person name="de Melo A.L.T.M."/>
            <person name="Pandolfi V."/>
            <person name="Bustamante F.O."/>
            <person name="Brasileiro-Vidal A.C."/>
            <person name="Benko-Iseppon A.M."/>
        </authorList>
    </citation>
    <scope>NUCLEOTIDE SEQUENCE [LARGE SCALE GENOMIC DNA]</scope>
    <source>
        <tissue evidence="1">Leaves</tissue>
    </source>
</reference>
<comment type="caution">
    <text evidence="1">The sequence shown here is derived from an EMBL/GenBank/DDBJ whole genome shotgun (WGS) entry which is preliminary data.</text>
</comment>
<evidence type="ECO:0000313" key="2">
    <source>
        <dbReference type="Proteomes" id="UP001341840"/>
    </source>
</evidence>
<gene>
    <name evidence="1" type="ORF">PIB30_043966</name>
</gene>
<evidence type="ECO:0000313" key="1">
    <source>
        <dbReference type="EMBL" id="MED6122868.1"/>
    </source>
</evidence>
<keyword evidence="2" id="KW-1185">Reference proteome</keyword>
<accession>A0ABU6RGE4</accession>
<dbReference type="EMBL" id="JASCZI010030467">
    <property type="protein sequence ID" value="MED6122868.1"/>
    <property type="molecule type" value="Genomic_DNA"/>
</dbReference>
<protein>
    <submittedName>
        <fullName evidence="1">Uncharacterized protein</fullName>
    </submittedName>
</protein>
<name>A0ABU6RGE4_9FABA</name>
<organism evidence="1 2">
    <name type="scientific">Stylosanthes scabra</name>
    <dbReference type="NCBI Taxonomy" id="79078"/>
    <lineage>
        <taxon>Eukaryota</taxon>
        <taxon>Viridiplantae</taxon>
        <taxon>Streptophyta</taxon>
        <taxon>Embryophyta</taxon>
        <taxon>Tracheophyta</taxon>
        <taxon>Spermatophyta</taxon>
        <taxon>Magnoliopsida</taxon>
        <taxon>eudicotyledons</taxon>
        <taxon>Gunneridae</taxon>
        <taxon>Pentapetalae</taxon>
        <taxon>rosids</taxon>
        <taxon>fabids</taxon>
        <taxon>Fabales</taxon>
        <taxon>Fabaceae</taxon>
        <taxon>Papilionoideae</taxon>
        <taxon>50 kb inversion clade</taxon>
        <taxon>dalbergioids sensu lato</taxon>
        <taxon>Dalbergieae</taxon>
        <taxon>Pterocarpus clade</taxon>
        <taxon>Stylosanthes</taxon>
    </lineage>
</organism>
<sequence length="191" mass="22140">MAKREMIGTPRVQVQAWKVGKVSMKNIESLAFSDSQVFRCVIWRTRCGVRMSRCLSGSSASKLIKHVRDLVDRLKPPAILSLKLGEEEFIPNNVEIPKIISWEEYVPQGSNQWESQIALSRLFDERPIWSKNSLAERLLNNDLRFTHSMVRGCCLEYPITLKETQFLRRILADGEHVHLSLVNFYFYITLV</sequence>
<proteinExistence type="predicted"/>